<evidence type="ECO:0000259" key="1">
    <source>
        <dbReference type="Pfam" id="PF13391"/>
    </source>
</evidence>
<evidence type="ECO:0000313" key="3">
    <source>
        <dbReference type="Proteomes" id="UP001232148"/>
    </source>
</evidence>
<dbReference type="Pfam" id="PF13391">
    <property type="entry name" value="HNH_2"/>
    <property type="match status" value="1"/>
</dbReference>
<dbReference type="EMBL" id="MU842841">
    <property type="protein sequence ID" value="KAK2031339.1"/>
    <property type="molecule type" value="Genomic_DNA"/>
</dbReference>
<feature type="domain" description="HNH nuclease" evidence="1">
    <location>
        <begin position="177"/>
        <end position="267"/>
    </location>
</feature>
<protein>
    <recommendedName>
        <fullName evidence="1">HNH nuclease domain-containing protein</fullName>
    </recommendedName>
</protein>
<dbReference type="Proteomes" id="UP001232148">
    <property type="component" value="Unassembled WGS sequence"/>
</dbReference>
<proteinExistence type="predicted"/>
<sequence>MDSPRRLPRSTVLTSVRDHPLTQQELDNQSDLSSALSDPDTYSDLVRATERILQQYDSTSSLDDDTCQILLVFQSKLRKRGASALMTDIKTIGKDKAKLASFARYLRDTILKPMKLAGAVKSALGTDGESPNAEAVGFISDFAANAQSSNRNRQPTLKDEILKRDGFRCAFSRVYDRNSAESDLVEVQRGASCAHTHLAHILPIGLRTFDSNSQRESVAVGSIWYALYRYFPELKDKIGPDTLNQHKNLITFAIDVHLEFDRHRLAFLPRQGRPHTYAVKQLNKFPLPAPPGHEDVMTLVSSNDAFPLPDPDYLWVHYQITQILAVSGIGAKIEAEIKASQEDPTTPNPDGSTDLGAIVCRKMLIDI</sequence>
<name>A0AAD9HP46_9PEZI</name>
<keyword evidence="3" id="KW-1185">Reference proteome</keyword>
<dbReference type="AlphaFoldDB" id="A0AAD9HP46"/>
<organism evidence="2 3">
    <name type="scientific">Colletotrichum zoysiae</name>
    <dbReference type="NCBI Taxonomy" id="1216348"/>
    <lineage>
        <taxon>Eukaryota</taxon>
        <taxon>Fungi</taxon>
        <taxon>Dikarya</taxon>
        <taxon>Ascomycota</taxon>
        <taxon>Pezizomycotina</taxon>
        <taxon>Sordariomycetes</taxon>
        <taxon>Hypocreomycetidae</taxon>
        <taxon>Glomerellales</taxon>
        <taxon>Glomerellaceae</taxon>
        <taxon>Colletotrichum</taxon>
        <taxon>Colletotrichum graminicola species complex</taxon>
    </lineage>
</organism>
<evidence type="ECO:0000313" key="2">
    <source>
        <dbReference type="EMBL" id="KAK2031339.1"/>
    </source>
</evidence>
<comment type="caution">
    <text evidence="2">The sequence shown here is derived from an EMBL/GenBank/DDBJ whole genome shotgun (WGS) entry which is preliminary data.</text>
</comment>
<accession>A0AAD9HP46</accession>
<gene>
    <name evidence="2" type="ORF">LX32DRAFT_681176</name>
</gene>
<reference evidence="2" key="1">
    <citation type="submission" date="2021-06" db="EMBL/GenBank/DDBJ databases">
        <title>Comparative genomics, transcriptomics and evolutionary studies reveal genomic signatures of adaptation to plant cell wall in hemibiotrophic fungi.</title>
        <authorList>
            <consortium name="DOE Joint Genome Institute"/>
            <person name="Baroncelli R."/>
            <person name="Diaz J.F."/>
            <person name="Benocci T."/>
            <person name="Peng M."/>
            <person name="Battaglia E."/>
            <person name="Haridas S."/>
            <person name="Andreopoulos W."/>
            <person name="Labutti K."/>
            <person name="Pangilinan J."/>
            <person name="Floch G.L."/>
            <person name="Makela M.R."/>
            <person name="Henrissat B."/>
            <person name="Grigoriev I.V."/>
            <person name="Crouch J.A."/>
            <person name="De Vries R.P."/>
            <person name="Sukno S.A."/>
            <person name="Thon M.R."/>
        </authorList>
    </citation>
    <scope>NUCLEOTIDE SEQUENCE</scope>
    <source>
        <strain evidence="2">MAFF235873</strain>
    </source>
</reference>
<dbReference type="InterPro" id="IPR003615">
    <property type="entry name" value="HNH_nuc"/>
</dbReference>